<keyword evidence="5" id="KW-0255">Endonuclease</keyword>
<proteinExistence type="inferred from homology"/>
<dbReference type="Proteomes" id="UP000241190">
    <property type="component" value="Unassembled WGS sequence"/>
</dbReference>
<evidence type="ECO:0000256" key="2">
    <source>
        <dbReference type="ARBA" id="ARBA00022747"/>
    </source>
</evidence>
<gene>
    <name evidence="5" type="ORF">C9J52_18915</name>
</gene>
<keyword evidence="3" id="KW-0238">DNA-binding</keyword>
<dbReference type="RefSeq" id="WP_052675334.1">
    <property type="nucleotide sequence ID" value="NZ_JZSR01000072.1"/>
</dbReference>
<name>A0ABX5GMH3_9GAMM</name>
<evidence type="ECO:0000256" key="1">
    <source>
        <dbReference type="ARBA" id="ARBA00010923"/>
    </source>
</evidence>
<sequence length="394" mass="44708">MSNNYALVQNLVQLKKLPDSWDILSFESVIKDCSGGNGKIQKSEFLESGSFPIIDQGKSLIAGFTNNEDLLVKCKPPYIVFGDHTRNFKYIQTAFAMGADGTKVLKAISNTVIEKYLYYFMLTLNVPNTGYNRHFKYIKSIKIPIPLLEEQKKIAEILDAADSLRQKDKQLVEHYDRLSQSLFLDMFGNVFNNVKKFEECLFSEIVEKVQIGPFGSQLHKHDYIENGIPLINPIHIVDSKIVPNSLFTLQDEKYDSLPNYHLKIGDLIMGRRGEMGRCALVTEKENGFFCGTGSLYLRLNKNVNPTFLLKVITSDGGKEYLERNAQGVTMMNLNKKIILNIKIGLPPIELQNKFETSISEIRKQKSLAQQALQKSDDLFNSLLQRAFKGLLTNS</sequence>
<protein>
    <submittedName>
        <fullName evidence="5">Restriction endonuclease subunit S</fullName>
    </submittedName>
</protein>
<dbReference type="InterPro" id="IPR044946">
    <property type="entry name" value="Restrct_endonuc_typeI_TRD_sf"/>
</dbReference>
<dbReference type="GO" id="GO:0004519">
    <property type="term" value="F:endonuclease activity"/>
    <property type="evidence" value="ECO:0007669"/>
    <property type="project" value="UniProtKB-KW"/>
</dbReference>
<keyword evidence="5" id="KW-0540">Nuclease</keyword>
<evidence type="ECO:0000256" key="3">
    <source>
        <dbReference type="ARBA" id="ARBA00023125"/>
    </source>
</evidence>
<dbReference type="InterPro" id="IPR052021">
    <property type="entry name" value="Type-I_RS_S_subunit"/>
</dbReference>
<evidence type="ECO:0000259" key="4">
    <source>
        <dbReference type="Pfam" id="PF01420"/>
    </source>
</evidence>
<dbReference type="SUPFAM" id="SSF116734">
    <property type="entry name" value="DNA methylase specificity domain"/>
    <property type="match status" value="2"/>
</dbReference>
<evidence type="ECO:0000313" key="6">
    <source>
        <dbReference type="Proteomes" id="UP000241190"/>
    </source>
</evidence>
<organism evidence="5 6">
    <name type="scientific">Photobacterium iliopiscarium</name>
    <dbReference type="NCBI Taxonomy" id="56192"/>
    <lineage>
        <taxon>Bacteria</taxon>
        <taxon>Pseudomonadati</taxon>
        <taxon>Pseudomonadota</taxon>
        <taxon>Gammaproteobacteria</taxon>
        <taxon>Vibrionales</taxon>
        <taxon>Vibrionaceae</taxon>
        <taxon>Photobacterium</taxon>
    </lineage>
</organism>
<dbReference type="EMBL" id="PYOP01000048">
    <property type="protein sequence ID" value="PSW92299.1"/>
    <property type="molecule type" value="Genomic_DNA"/>
</dbReference>
<dbReference type="InterPro" id="IPR000055">
    <property type="entry name" value="Restrct_endonuc_typeI_TRD"/>
</dbReference>
<comment type="caution">
    <text evidence="5">The sequence shown here is derived from an EMBL/GenBank/DDBJ whole genome shotgun (WGS) entry which is preliminary data.</text>
</comment>
<keyword evidence="5" id="KW-0378">Hydrolase</keyword>
<accession>A0ABX5GMH3</accession>
<keyword evidence="6" id="KW-1185">Reference proteome</keyword>
<comment type="similarity">
    <text evidence="1">Belongs to the type-I restriction system S methylase family.</text>
</comment>
<feature type="domain" description="Type I restriction modification DNA specificity" evidence="4">
    <location>
        <begin position="35"/>
        <end position="172"/>
    </location>
</feature>
<keyword evidence="2" id="KW-0680">Restriction system</keyword>
<evidence type="ECO:0000313" key="5">
    <source>
        <dbReference type="EMBL" id="PSW92299.1"/>
    </source>
</evidence>
<dbReference type="PANTHER" id="PTHR30408:SF12">
    <property type="entry name" value="TYPE I RESTRICTION ENZYME MJAVIII SPECIFICITY SUBUNIT"/>
    <property type="match status" value="1"/>
</dbReference>
<dbReference type="PANTHER" id="PTHR30408">
    <property type="entry name" value="TYPE-1 RESTRICTION ENZYME ECOKI SPECIFICITY PROTEIN"/>
    <property type="match status" value="1"/>
</dbReference>
<dbReference type="Gene3D" id="3.90.220.20">
    <property type="entry name" value="DNA methylase specificity domains"/>
    <property type="match status" value="2"/>
</dbReference>
<dbReference type="Pfam" id="PF01420">
    <property type="entry name" value="Methylase_S"/>
    <property type="match status" value="2"/>
</dbReference>
<reference evidence="5 6" key="1">
    <citation type="submission" date="2018-03" db="EMBL/GenBank/DDBJ databases">
        <title>Whole genome sequencing of Histamine producing bacteria.</title>
        <authorList>
            <person name="Butler K."/>
        </authorList>
    </citation>
    <scope>NUCLEOTIDE SEQUENCE [LARGE SCALE GENOMIC DNA]</scope>
    <source>
        <strain evidence="5 6">ATCC 51761</strain>
    </source>
</reference>
<feature type="domain" description="Type I restriction modification DNA specificity" evidence="4">
    <location>
        <begin position="255"/>
        <end position="353"/>
    </location>
</feature>